<evidence type="ECO:0000256" key="1">
    <source>
        <dbReference type="ARBA" id="ARBA00022630"/>
    </source>
</evidence>
<dbReference type="CDD" id="cd02803">
    <property type="entry name" value="OYE_like_FMN_family"/>
    <property type="match status" value="1"/>
</dbReference>
<dbReference type="InterPro" id="IPR051799">
    <property type="entry name" value="NADH_flavin_oxidoreductase"/>
</dbReference>
<organism evidence="4 5">
    <name type="scientific">Desulfoluna limicola</name>
    <dbReference type="NCBI Taxonomy" id="2810562"/>
    <lineage>
        <taxon>Bacteria</taxon>
        <taxon>Pseudomonadati</taxon>
        <taxon>Thermodesulfobacteriota</taxon>
        <taxon>Desulfobacteria</taxon>
        <taxon>Desulfobacterales</taxon>
        <taxon>Desulfolunaceae</taxon>
        <taxon>Desulfoluna</taxon>
    </lineage>
</organism>
<evidence type="ECO:0000313" key="5">
    <source>
        <dbReference type="Proteomes" id="UP001320148"/>
    </source>
</evidence>
<dbReference type="Gene3D" id="3.20.20.70">
    <property type="entry name" value="Aldolase class I"/>
    <property type="match status" value="1"/>
</dbReference>
<dbReference type="InterPro" id="IPR001155">
    <property type="entry name" value="OxRdtase_FMN_N"/>
</dbReference>
<gene>
    <name evidence="4" type="ORF">DSLASN_29150</name>
</gene>
<name>A0ABM7PI67_9BACT</name>
<protein>
    <submittedName>
        <fullName evidence="4">NADH-dependent flavin oxidoreductase</fullName>
    </submittedName>
</protein>
<evidence type="ECO:0000313" key="4">
    <source>
        <dbReference type="EMBL" id="BCS97283.1"/>
    </source>
</evidence>
<sequence length="365" mass="39448">MTPLFESMTINGMTLANRFVRSATWEGMAGPDGSVTQRLIDCMAALADGGVGLIITGHAFVELEGKAGPRQMGVHDDAFLPGLRKMVEAVHARNGRIVAQLAHAGRRANTVESGLAPRIISITGDEEPPVNEMGPCDFKTVVKAFADAARRAKEAGFDGVQLHGAHGYLLSQSLSPRENRRSDWYGGSVEHRMRLLLEVYSAVRETVGADYPILIKLNSCDHVEGGFSIEDACRVAVRLAHEGIDAIEVSGGTPESGELAPIRTRINAPDKEAYFRDAGMAIKESVHVPVMLVGGIRSLETAITLHEEGRADLISLSRPLIREPNLIARWQGGDTEPATCNSCCRCFVPARKGEGIRCMARVKKD</sequence>
<dbReference type="RefSeq" id="WP_236888710.1">
    <property type="nucleotide sequence ID" value="NZ_AP024488.1"/>
</dbReference>
<dbReference type="SUPFAM" id="SSF51395">
    <property type="entry name" value="FMN-linked oxidoreductases"/>
    <property type="match status" value="1"/>
</dbReference>
<feature type="domain" description="NADH:flavin oxidoreductase/NADH oxidase N-terminal" evidence="3">
    <location>
        <begin position="4"/>
        <end position="331"/>
    </location>
</feature>
<dbReference type="PANTHER" id="PTHR43656:SF2">
    <property type="entry name" value="BINDING OXIDOREDUCTASE, PUTATIVE (AFU_ORTHOLOGUE AFUA_2G08260)-RELATED"/>
    <property type="match status" value="1"/>
</dbReference>
<evidence type="ECO:0000259" key="3">
    <source>
        <dbReference type="Pfam" id="PF00724"/>
    </source>
</evidence>
<dbReference type="EMBL" id="AP024488">
    <property type="protein sequence ID" value="BCS97283.1"/>
    <property type="molecule type" value="Genomic_DNA"/>
</dbReference>
<dbReference type="InterPro" id="IPR013785">
    <property type="entry name" value="Aldolase_TIM"/>
</dbReference>
<proteinExistence type="predicted"/>
<accession>A0ABM7PI67</accession>
<evidence type="ECO:0000256" key="2">
    <source>
        <dbReference type="ARBA" id="ARBA00023002"/>
    </source>
</evidence>
<dbReference type="PANTHER" id="PTHR43656">
    <property type="entry name" value="BINDING OXIDOREDUCTASE, PUTATIVE (AFU_ORTHOLOGUE AFUA_2G08260)-RELATED"/>
    <property type="match status" value="1"/>
</dbReference>
<keyword evidence="5" id="KW-1185">Reference proteome</keyword>
<dbReference type="Proteomes" id="UP001320148">
    <property type="component" value="Chromosome"/>
</dbReference>
<keyword evidence="1" id="KW-0285">Flavoprotein</keyword>
<reference evidence="4 5" key="1">
    <citation type="submission" date="2021-02" db="EMBL/GenBank/DDBJ databases">
        <title>Complete genome of Desulfoluna sp. strain ASN36.</title>
        <authorList>
            <person name="Takahashi A."/>
            <person name="Kojima H."/>
            <person name="Fukui M."/>
        </authorList>
    </citation>
    <scope>NUCLEOTIDE SEQUENCE [LARGE SCALE GENOMIC DNA]</scope>
    <source>
        <strain evidence="4 5">ASN36</strain>
    </source>
</reference>
<dbReference type="Pfam" id="PF00724">
    <property type="entry name" value="Oxidored_FMN"/>
    <property type="match status" value="1"/>
</dbReference>
<keyword evidence="2" id="KW-0560">Oxidoreductase</keyword>